<keyword evidence="3" id="KW-1185">Reference proteome</keyword>
<feature type="transmembrane region" description="Helical" evidence="1">
    <location>
        <begin position="65"/>
        <end position="87"/>
    </location>
</feature>
<dbReference type="EMBL" id="BMDH01000001">
    <property type="protein sequence ID" value="GGI12766.1"/>
    <property type="molecule type" value="Genomic_DNA"/>
</dbReference>
<feature type="transmembrane region" description="Helical" evidence="1">
    <location>
        <begin position="592"/>
        <end position="613"/>
    </location>
</feature>
<protein>
    <recommendedName>
        <fullName evidence="4">Glycosyltransferase</fullName>
    </recommendedName>
</protein>
<comment type="caution">
    <text evidence="2">The sequence shown here is derived from an EMBL/GenBank/DDBJ whole genome shotgun (WGS) entry which is preliminary data.</text>
</comment>
<evidence type="ECO:0000313" key="3">
    <source>
        <dbReference type="Proteomes" id="UP000619536"/>
    </source>
</evidence>
<keyword evidence="1" id="KW-0472">Membrane</keyword>
<feature type="transmembrane region" description="Helical" evidence="1">
    <location>
        <begin position="108"/>
        <end position="129"/>
    </location>
</feature>
<keyword evidence="1" id="KW-1133">Transmembrane helix</keyword>
<gene>
    <name evidence="2" type="ORF">GCM10007377_02600</name>
</gene>
<name>A0A8J3EXZ0_9BIFI</name>
<proteinExistence type="predicted"/>
<dbReference type="AlphaFoldDB" id="A0A8J3EXZ0"/>
<dbReference type="Proteomes" id="UP000619536">
    <property type="component" value="Unassembled WGS sequence"/>
</dbReference>
<evidence type="ECO:0000313" key="2">
    <source>
        <dbReference type="EMBL" id="GGI12766.1"/>
    </source>
</evidence>
<feature type="transmembrane region" description="Helical" evidence="1">
    <location>
        <begin position="293"/>
        <end position="312"/>
    </location>
</feature>
<feature type="transmembrane region" description="Helical" evidence="1">
    <location>
        <begin position="268"/>
        <end position="288"/>
    </location>
</feature>
<feature type="transmembrane region" description="Helical" evidence="1">
    <location>
        <begin position="490"/>
        <end position="511"/>
    </location>
</feature>
<keyword evidence="1" id="KW-0812">Transmembrane</keyword>
<sequence length="638" mass="71990">MRIDIQDSHYQWHTGNTQLVDLSNPSTSVVPQRNIQQPVQAVAVHIAEAQGTRIPLLTITLNAKVPFSISWLRLSLGAVVALLLLAFRPRSSLWRTSLTESKAAQITIICVICVTALVVIVHALITAWWSNNQSFHQPNAYTYDFNQYAHVAQALLAGHAWLDLPVPPEFAQLANPYNPQARNALLAQGVHPIYWDYAFYNGHWYSYFGIIPALLYFIPFQWCSSFFVSGGLALPATVASTISFMLALIGLALLIIRMTKLYAPHTSIATVALGIITIAFAAGGWYLYQRRAFYEVAFATGLMFLAWGLWFWLGAKRPDAYGNPTPVSTAHMIAGCICIATTLGCRVPMIAATCLWFVIFAPEYRSGLLFRPIAALVLPKRWLLGTWKHLPLHKRSVWHTWRIDSAMIASVVAVFTPILAYNYARFGAILDFGNAYQITVSDMLHRHTTLSSLWQIIQYYLFTPPQFSSYFPFASTAHTPIEPWQYADTLVAGLCWLAPAILIPLALPFIWRGFSRTDPAHAQQRGYETTRTMFVFAAVLCILGSIEFLAVAWAAGLDWRYITDFAWYWLLSAYLVLLIVEQRCSQRLYRVLFACMVLLCLVSVALSVMQPLVNGQTMSLSREHLDTYMQIYSWFVWL</sequence>
<reference evidence="2" key="2">
    <citation type="submission" date="2020-09" db="EMBL/GenBank/DDBJ databases">
        <authorList>
            <person name="Sun Q."/>
            <person name="Sedlacek I."/>
        </authorList>
    </citation>
    <scope>NUCLEOTIDE SEQUENCE</scope>
    <source>
        <strain evidence="2">CCM 8606</strain>
    </source>
</reference>
<accession>A0A8J3EXZ0</accession>
<feature type="transmembrane region" description="Helical" evidence="1">
    <location>
        <begin position="532"/>
        <end position="555"/>
    </location>
</feature>
<feature type="transmembrane region" description="Helical" evidence="1">
    <location>
        <begin position="403"/>
        <end position="424"/>
    </location>
</feature>
<reference evidence="2" key="1">
    <citation type="journal article" date="2014" name="Int. J. Syst. Evol. Microbiol.">
        <title>Complete genome sequence of Corynebacterium casei LMG S-19264T (=DSM 44701T), isolated from a smear-ripened cheese.</title>
        <authorList>
            <consortium name="US DOE Joint Genome Institute (JGI-PGF)"/>
            <person name="Walter F."/>
            <person name="Albersmeier A."/>
            <person name="Kalinowski J."/>
            <person name="Ruckert C."/>
        </authorList>
    </citation>
    <scope>NUCLEOTIDE SEQUENCE</scope>
    <source>
        <strain evidence="2">CCM 8606</strain>
    </source>
</reference>
<evidence type="ECO:0008006" key="4">
    <source>
        <dbReference type="Google" id="ProtNLM"/>
    </source>
</evidence>
<feature type="transmembrane region" description="Helical" evidence="1">
    <location>
        <begin position="232"/>
        <end position="256"/>
    </location>
</feature>
<evidence type="ECO:0000256" key="1">
    <source>
        <dbReference type="SAM" id="Phobius"/>
    </source>
</evidence>
<feature type="transmembrane region" description="Helical" evidence="1">
    <location>
        <begin position="561"/>
        <end position="580"/>
    </location>
</feature>
<organism evidence="2 3">
    <name type="scientific">Galliscardovia ingluviei</name>
    <dbReference type="NCBI Taxonomy" id="1769422"/>
    <lineage>
        <taxon>Bacteria</taxon>
        <taxon>Bacillati</taxon>
        <taxon>Actinomycetota</taxon>
        <taxon>Actinomycetes</taxon>
        <taxon>Bifidobacteriales</taxon>
        <taxon>Bifidobacteriaceae</taxon>
        <taxon>Galliscardovia</taxon>
    </lineage>
</organism>
<feature type="transmembrane region" description="Helical" evidence="1">
    <location>
        <begin position="332"/>
        <end position="361"/>
    </location>
</feature>
<feature type="transmembrane region" description="Helical" evidence="1">
    <location>
        <begin position="204"/>
        <end position="220"/>
    </location>
</feature>